<keyword evidence="4" id="KW-0508">mRNA splicing</keyword>
<dbReference type="AlphaFoldDB" id="A0A5S6QZF4"/>
<dbReference type="Pfam" id="PF03343">
    <property type="entry name" value="SART-1"/>
    <property type="match status" value="1"/>
</dbReference>
<evidence type="ECO:0000256" key="1">
    <source>
        <dbReference type="ARBA" id="ARBA00004123"/>
    </source>
</evidence>
<evidence type="ECO:0000256" key="4">
    <source>
        <dbReference type="ARBA" id="ARBA00023187"/>
    </source>
</evidence>
<evidence type="ECO:0000256" key="6">
    <source>
        <dbReference type="SAM" id="Coils"/>
    </source>
</evidence>
<evidence type="ECO:0000256" key="7">
    <source>
        <dbReference type="SAM" id="MobiDB-lite"/>
    </source>
</evidence>
<sequence>MGSKSRSSAAEKDVDRRSARSDRGSHRSPERKKKDHSTRKRKRDSSRSRRRQDGSPERSVRPEANQNRDSGLLSDNGGDDGTVATSSNEISLSIEDTNKLREKLGLAPLQVESEVVVEDLPDENGVAVEGKLVTVEGSQFVHKPAASLTAKKEQQAIREKLQSLKEKRKLLEKLKHAPPLVGEDGEDDSASAWVLKSRRLEEERRLAEKRAKEFEEVDEQLTKGADYGMHAQSTNKAYVPKELAGMTVRHSKEKFVEDRETVLVLEDKDVLDDSEDVLVNPTLTEYEKWERNVENRKRKPDYNPFENDEFDELGMVREKVLLRKYDEVLDGEKKESFKLGEEGIVDVNREAELLRLRAELRKGVQSLESAPRQLAREYYTPEEMVQFKKPRKRVKKIRKTNPSAFIDEIAASATVNDMDYGSRSRGRGRKKEDYEEGTAVKEEPADIAMDTLSSIIMATDDIEMKTESTDDVVVEDEAEEELQALLSRARRAKLAERSRDEFRLTADKISEITCSRSDEEGIVKSEPTAGVVFDSVSEYCRGLGDIPTYGRSGNRDATDMVYFDAPTVEEKKEKKVKPKKDMGGKWVEADFQPKKHDSSSEESDDEVDAQPVLEAEPEASHSVTAALKLATRKGYLGRTGGEDTGNLRLTHLQAKKFTIVDKQFHDIDDKYAKKLERMGSTGSGPVTDFKEKRGYHPEVKLEYADETGRLMDAKDAFRYLSWKFHGKTPGKRKIEKRTKKAMEHELMNQMSSTDTPLHTLEKQLEKQKQLKAPYIVLSGNAKKESF</sequence>
<dbReference type="Proteomes" id="UP000046395">
    <property type="component" value="Unassembled WGS sequence"/>
</dbReference>
<evidence type="ECO:0000256" key="3">
    <source>
        <dbReference type="ARBA" id="ARBA00022664"/>
    </source>
</evidence>
<organism evidence="8 9">
    <name type="scientific">Trichuris muris</name>
    <name type="common">Mouse whipworm</name>
    <dbReference type="NCBI Taxonomy" id="70415"/>
    <lineage>
        <taxon>Eukaryota</taxon>
        <taxon>Metazoa</taxon>
        <taxon>Ecdysozoa</taxon>
        <taxon>Nematoda</taxon>
        <taxon>Enoplea</taxon>
        <taxon>Dorylaimia</taxon>
        <taxon>Trichinellida</taxon>
        <taxon>Trichuridae</taxon>
        <taxon>Trichuris</taxon>
    </lineage>
</organism>
<feature type="region of interest" description="Disordered" evidence="7">
    <location>
        <begin position="1"/>
        <end position="89"/>
    </location>
</feature>
<evidence type="ECO:0000313" key="9">
    <source>
        <dbReference type="WBParaSite" id="TMUE_3000012292.1"/>
    </source>
</evidence>
<dbReference type="InterPro" id="IPR045347">
    <property type="entry name" value="HIND"/>
</dbReference>
<feature type="region of interest" description="Disordered" evidence="7">
    <location>
        <begin position="570"/>
        <end position="620"/>
    </location>
</feature>
<dbReference type="WBParaSite" id="TMUE_3000012292.2">
    <property type="protein sequence ID" value="TMUE_3000012292.2"/>
    <property type="gene ID" value="WBGene00293967"/>
</dbReference>
<keyword evidence="8" id="KW-1185">Reference proteome</keyword>
<keyword evidence="3" id="KW-0507">mRNA processing</keyword>
<accession>A0A5S6QZF4</accession>
<keyword evidence="5" id="KW-0539">Nucleus</keyword>
<reference evidence="8" key="2">
    <citation type="submission" date="2014-03" db="EMBL/GenBank/DDBJ databases">
        <title>The whipworm genome and dual-species transcriptomics of an intimate host-pathogen interaction.</title>
        <authorList>
            <person name="Foth B.J."/>
            <person name="Tsai I.J."/>
            <person name="Reid A.J."/>
            <person name="Bancroft A.J."/>
            <person name="Nichol S."/>
            <person name="Tracey A."/>
            <person name="Holroyd N."/>
            <person name="Cotton J.A."/>
            <person name="Stanley E.J."/>
            <person name="Zarowiecki M."/>
            <person name="Liu J.Z."/>
            <person name="Huckvale T."/>
            <person name="Cooper P.J."/>
            <person name="Grencis R.K."/>
            <person name="Berriman M."/>
        </authorList>
    </citation>
    <scope>NUCLEOTIDE SEQUENCE [LARGE SCALE GENOMIC DNA]</scope>
    <source>
        <strain evidence="8">Edinburgh</strain>
    </source>
</reference>
<comment type="subcellular location">
    <subcellularLocation>
        <location evidence="1">Nucleus</location>
    </subcellularLocation>
</comment>
<keyword evidence="6" id="KW-0175">Coiled coil</keyword>
<dbReference type="PANTHER" id="PTHR14152">
    <property type="entry name" value="SQUAMOUS CELL CARCINOMA ANTIGEN RECOGNISED BY CYTOTOXIC T LYMPHOCYTES"/>
    <property type="match status" value="1"/>
</dbReference>
<reference evidence="9" key="3">
    <citation type="submission" date="2019-12" db="UniProtKB">
        <authorList>
            <consortium name="WormBaseParasite"/>
        </authorList>
    </citation>
    <scope>IDENTIFICATION</scope>
</reference>
<protein>
    <submittedName>
        <fullName evidence="9">SART-1 family protein</fullName>
    </submittedName>
</protein>
<reference evidence="8" key="1">
    <citation type="submission" date="2013-11" db="EMBL/GenBank/DDBJ databases">
        <authorList>
            <person name="Aslett M."/>
        </authorList>
    </citation>
    <scope>NUCLEOTIDE SEQUENCE [LARGE SCALE GENOMIC DNA]</scope>
    <source>
        <strain evidence="8">Edinburgh</strain>
    </source>
</reference>
<evidence type="ECO:0000256" key="5">
    <source>
        <dbReference type="ARBA" id="ARBA00023242"/>
    </source>
</evidence>
<proteinExistence type="inferred from homology"/>
<dbReference type="GO" id="GO:0045292">
    <property type="term" value="P:mRNA cis splicing, via spliceosome"/>
    <property type="evidence" value="ECO:0007669"/>
    <property type="project" value="TreeGrafter"/>
</dbReference>
<comment type="similarity">
    <text evidence="2">Belongs to the SNU66/SART1 family.</text>
</comment>
<dbReference type="STRING" id="70415.A0A5S6QZF4"/>
<feature type="compositionally biased region" description="Basic and acidic residues" evidence="7">
    <location>
        <begin position="9"/>
        <end position="28"/>
    </location>
</feature>
<dbReference type="PANTHER" id="PTHR14152:SF5">
    <property type="entry name" value="U4_U6.U5 TRI-SNRNP-ASSOCIATED PROTEIN 1"/>
    <property type="match status" value="1"/>
</dbReference>
<feature type="compositionally biased region" description="Basic and acidic residues" evidence="7">
    <location>
        <begin position="45"/>
        <end position="61"/>
    </location>
</feature>
<name>A0A5S6QZF4_TRIMR</name>
<evidence type="ECO:0000256" key="2">
    <source>
        <dbReference type="ARBA" id="ARBA00006076"/>
    </source>
</evidence>
<dbReference type="Pfam" id="PF19252">
    <property type="entry name" value="HIND"/>
    <property type="match status" value="1"/>
</dbReference>
<dbReference type="GO" id="GO:0000481">
    <property type="term" value="P:maturation of 5S rRNA"/>
    <property type="evidence" value="ECO:0007669"/>
    <property type="project" value="TreeGrafter"/>
</dbReference>
<feature type="region of interest" description="Disordered" evidence="7">
    <location>
        <begin position="419"/>
        <end position="438"/>
    </location>
</feature>
<evidence type="ECO:0000313" key="8">
    <source>
        <dbReference type="Proteomes" id="UP000046395"/>
    </source>
</evidence>
<dbReference type="WBParaSite" id="TMUE_3000012292.1">
    <property type="protein sequence ID" value="TMUE_3000012292.1"/>
    <property type="gene ID" value="WBGene00293967"/>
</dbReference>
<feature type="coiled-coil region" evidence="6">
    <location>
        <begin position="147"/>
        <end position="217"/>
    </location>
</feature>
<dbReference type="GO" id="GO:0046540">
    <property type="term" value="C:U4/U6 x U5 tri-snRNP complex"/>
    <property type="evidence" value="ECO:0007669"/>
    <property type="project" value="InterPro"/>
</dbReference>
<feature type="compositionally biased region" description="Basic and acidic residues" evidence="7">
    <location>
        <begin position="570"/>
        <end position="599"/>
    </location>
</feature>
<dbReference type="InterPro" id="IPR005011">
    <property type="entry name" value="SNU66/SART1"/>
</dbReference>
<feature type="compositionally biased region" description="Basic residues" evidence="7">
    <location>
        <begin position="29"/>
        <end position="44"/>
    </location>
</feature>